<keyword evidence="8" id="KW-1185">Reference proteome</keyword>
<comment type="function">
    <text evidence="6">Interacts with target proteins during translocation into the lumen of the endoplasmic reticulum. Protects unfolded target proteins against degradation and facilitate correct glycosylation.</text>
</comment>
<dbReference type="AlphaFoldDB" id="A0A397SBZ1"/>
<evidence type="ECO:0000313" key="8">
    <source>
        <dbReference type="Proteomes" id="UP000265703"/>
    </source>
</evidence>
<name>A0A397SBZ1_9GLOM</name>
<keyword evidence="3 6" id="KW-0256">Endoplasmic reticulum</keyword>
<dbReference type="STRING" id="658196.A0A397SBZ1"/>
<keyword evidence="2 6" id="KW-0812">Transmembrane</keyword>
<comment type="caution">
    <text evidence="7">The sequence shown here is derived from an EMBL/GenBank/DDBJ whole genome shotgun (WGS) entry which is preliminary data.</text>
</comment>
<evidence type="ECO:0000256" key="6">
    <source>
        <dbReference type="RuleBase" id="RU364120"/>
    </source>
</evidence>
<comment type="similarity">
    <text evidence="1 6">Belongs to the RAMP4 family.</text>
</comment>
<dbReference type="OrthoDB" id="16679at2759"/>
<dbReference type="Pfam" id="PF06624">
    <property type="entry name" value="RAMP4"/>
    <property type="match status" value="1"/>
</dbReference>
<keyword evidence="5 6" id="KW-0472">Membrane</keyword>
<evidence type="ECO:0000256" key="4">
    <source>
        <dbReference type="ARBA" id="ARBA00022989"/>
    </source>
</evidence>
<evidence type="ECO:0000256" key="5">
    <source>
        <dbReference type="ARBA" id="ARBA00023136"/>
    </source>
</evidence>
<evidence type="ECO:0000313" key="7">
    <source>
        <dbReference type="EMBL" id="RIA83813.1"/>
    </source>
</evidence>
<organism evidence="7 8">
    <name type="scientific">Glomus cerebriforme</name>
    <dbReference type="NCBI Taxonomy" id="658196"/>
    <lineage>
        <taxon>Eukaryota</taxon>
        <taxon>Fungi</taxon>
        <taxon>Fungi incertae sedis</taxon>
        <taxon>Mucoromycota</taxon>
        <taxon>Glomeromycotina</taxon>
        <taxon>Glomeromycetes</taxon>
        <taxon>Glomerales</taxon>
        <taxon>Glomeraceae</taxon>
        <taxon>Glomus</taxon>
    </lineage>
</organism>
<feature type="transmembrane region" description="Helical" evidence="6">
    <location>
        <begin position="37"/>
        <end position="58"/>
    </location>
</feature>
<reference evidence="7 8" key="1">
    <citation type="submission" date="2018-06" db="EMBL/GenBank/DDBJ databases">
        <title>Comparative genomics reveals the genomic features of Rhizophagus irregularis, R. cerebriforme, R. diaphanum and Gigaspora rosea, and their symbiotic lifestyle signature.</title>
        <authorList>
            <person name="Morin E."/>
            <person name="San Clemente H."/>
            <person name="Chen E.C.H."/>
            <person name="De La Providencia I."/>
            <person name="Hainaut M."/>
            <person name="Kuo A."/>
            <person name="Kohler A."/>
            <person name="Murat C."/>
            <person name="Tang N."/>
            <person name="Roy S."/>
            <person name="Loubradou J."/>
            <person name="Henrissat B."/>
            <person name="Grigoriev I.V."/>
            <person name="Corradi N."/>
            <person name="Roux C."/>
            <person name="Martin F.M."/>
        </authorList>
    </citation>
    <scope>NUCLEOTIDE SEQUENCE [LARGE SCALE GENOMIC DNA]</scope>
    <source>
        <strain evidence="7 8">DAOM 227022</strain>
    </source>
</reference>
<sequence length="61" mass="6656">MPGSTNPVIRAKNKAYLSNSNGRSHSLKKGKDEKLSIGYFTLGIILFVVVGSAVFEILKFI</sequence>
<dbReference type="EMBL" id="QKYT01000540">
    <property type="protein sequence ID" value="RIA83813.1"/>
    <property type="molecule type" value="Genomic_DNA"/>
</dbReference>
<dbReference type="GO" id="GO:0005789">
    <property type="term" value="C:endoplasmic reticulum membrane"/>
    <property type="evidence" value="ECO:0007669"/>
    <property type="project" value="UniProtKB-SubCell"/>
</dbReference>
<evidence type="ECO:0000256" key="2">
    <source>
        <dbReference type="ARBA" id="ARBA00022692"/>
    </source>
</evidence>
<evidence type="ECO:0000256" key="1">
    <source>
        <dbReference type="ARBA" id="ARBA00005500"/>
    </source>
</evidence>
<dbReference type="Proteomes" id="UP000265703">
    <property type="component" value="Unassembled WGS sequence"/>
</dbReference>
<comment type="subcellular location">
    <subcellularLocation>
        <location evidence="6">Membrane</location>
        <topology evidence="6">Single-pass membrane protein</topology>
    </subcellularLocation>
    <subcellularLocation>
        <location evidence="6">Endoplasmic reticulum membrane</location>
        <topology evidence="6">Single-pass membrane protein</topology>
    </subcellularLocation>
</comment>
<accession>A0A397SBZ1</accession>
<dbReference type="InterPro" id="IPR010580">
    <property type="entry name" value="ER_stress-assoc"/>
</dbReference>
<proteinExistence type="inferred from homology"/>
<evidence type="ECO:0000256" key="3">
    <source>
        <dbReference type="ARBA" id="ARBA00022824"/>
    </source>
</evidence>
<keyword evidence="4 6" id="KW-1133">Transmembrane helix</keyword>
<protein>
    <recommendedName>
        <fullName evidence="6">Stress-associated endoplasmic reticulum protein</fullName>
    </recommendedName>
</protein>
<gene>
    <name evidence="7" type="ORF">C1645_785456</name>
</gene>